<keyword evidence="2 10" id="KW-0444">Lipid biosynthesis</keyword>
<evidence type="ECO:0000256" key="2">
    <source>
        <dbReference type="ARBA" id="ARBA00022516"/>
    </source>
</evidence>
<evidence type="ECO:0000256" key="7">
    <source>
        <dbReference type="ARBA" id="ARBA00023136"/>
    </source>
</evidence>
<organism evidence="11 12">
    <name type="scientific">candidate division KSB3 bacterium</name>
    <dbReference type="NCBI Taxonomy" id="2044937"/>
    <lineage>
        <taxon>Bacteria</taxon>
        <taxon>candidate division KSB3</taxon>
    </lineage>
</organism>
<protein>
    <recommendedName>
        <fullName evidence="10">Glycerol-3-phosphate acyltransferase</fullName>
    </recommendedName>
    <alternativeName>
        <fullName evidence="10">Acyl-PO4 G3P acyltransferase</fullName>
    </alternativeName>
    <alternativeName>
        <fullName evidence="10">Acyl-phosphate--glycerol-3-phosphate acyltransferase</fullName>
    </alternativeName>
    <alternativeName>
        <fullName evidence="10">G3P acyltransferase</fullName>
        <shortName evidence="10">GPAT</shortName>
        <ecNumber evidence="10">2.3.1.275</ecNumber>
    </alternativeName>
    <alternativeName>
        <fullName evidence="10">Lysophosphatidic acid synthase</fullName>
        <shortName evidence="10">LPA synthase</shortName>
    </alternativeName>
</protein>
<dbReference type="Proteomes" id="UP000649604">
    <property type="component" value="Unassembled WGS sequence"/>
</dbReference>
<evidence type="ECO:0000256" key="10">
    <source>
        <dbReference type="HAMAP-Rule" id="MF_01043"/>
    </source>
</evidence>
<evidence type="ECO:0000313" key="12">
    <source>
        <dbReference type="Proteomes" id="UP000649604"/>
    </source>
</evidence>
<gene>
    <name evidence="10 11" type="primary">plsY</name>
    <name evidence="11" type="ORF">GF339_13695</name>
</gene>
<evidence type="ECO:0000256" key="9">
    <source>
        <dbReference type="ARBA" id="ARBA00023264"/>
    </source>
</evidence>
<accession>A0A9D5Q6R3</accession>
<evidence type="ECO:0000256" key="8">
    <source>
        <dbReference type="ARBA" id="ARBA00023209"/>
    </source>
</evidence>
<comment type="subcellular location">
    <subcellularLocation>
        <location evidence="10">Cell membrane</location>
        <topology evidence="10">Multi-pass membrane protein</topology>
    </subcellularLocation>
</comment>
<comment type="catalytic activity">
    <reaction evidence="10">
        <text>an acyl phosphate + sn-glycerol 3-phosphate = a 1-acyl-sn-glycero-3-phosphate + phosphate</text>
        <dbReference type="Rhea" id="RHEA:34075"/>
        <dbReference type="ChEBI" id="CHEBI:43474"/>
        <dbReference type="ChEBI" id="CHEBI:57597"/>
        <dbReference type="ChEBI" id="CHEBI:57970"/>
        <dbReference type="ChEBI" id="CHEBI:59918"/>
        <dbReference type="EC" id="2.3.1.275"/>
    </reaction>
</comment>
<dbReference type="SMART" id="SM01207">
    <property type="entry name" value="G3P_acyltransf"/>
    <property type="match status" value="1"/>
</dbReference>
<comment type="caution">
    <text evidence="10">Lacks conserved residue(s) required for the propagation of feature annotation.</text>
</comment>
<dbReference type="PANTHER" id="PTHR30309:SF0">
    <property type="entry name" value="GLYCEROL-3-PHOSPHATE ACYLTRANSFERASE-RELATED"/>
    <property type="match status" value="1"/>
</dbReference>
<proteinExistence type="inferred from homology"/>
<feature type="transmembrane region" description="Helical" evidence="10">
    <location>
        <begin position="150"/>
        <end position="174"/>
    </location>
</feature>
<dbReference type="NCBIfam" id="TIGR00023">
    <property type="entry name" value="glycerol-3-phosphate 1-O-acyltransferase PlsY"/>
    <property type="match status" value="1"/>
</dbReference>
<evidence type="ECO:0000256" key="3">
    <source>
        <dbReference type="ARBA" id="ARBA00022679"/>
    </source>
</evidence>
<dbReference type="PANTHER" id="PTHR30309">
    <property type="entry name" value="INNER MEMBRANE PROTEIN YGIH"/>
    <property type="match status" value="1"/>
</dbReference>
<keyword evidence="8 10" id="KW-0594">Phospholipid biosynthesis</keyword>
<feature type="transmembrane region" description="Helical" evidence="10">
    <location>
        <begin position="109"/>
        <end position="130"/>
    </location>
</feature>
<comment type="subunit">
    <text evidence="10">Probably interacts with PlsX.</text>
</comment>
<keyword evidence="4 10" id="KW-0812">Transmembrane</keyword>
<keyword evidence="11" id="KW-0012">Acyltransferase</keyword>
<keyword evidence="3 10" id="KW-0808">Transferase</keyword>
<comment type="pathway">
    <text evidence="10">Lipid metabolism; phospholipid metabolism.</text>
</comment>
<sequence length="215" mass="22504">MPIALIVGAYLVGAIPFGFLIGKSKGVDVRKYGSGSIGTSNVARTLGKQAAILTLLGDGLKGLIPVLLAKGLLEGNAWTVVATGLAAVAGHNWPVYLKFKGGKGVTTTYGAFLGIAWLPASLTILAWVLISALTKTSSLAALISSLTAPLFAYALGTPRPVIVFTAIAVVMIYLRHTTNIKRLLTGTENRLTDNIQVDQEDSESRQPPESADSKS</sequence>
<evidence type="ECO:0000256" key="5">
    <source>
        <dbReference type="ARBA" id="ARBA00022989"/>
    </source>
</evidence>
<evidence type="ECO:0000256" key="4">
    <source>
        <dbReference type="ARBA" id="ARBA00022692"/>
    </source>
</evidence>
<evidence type="ECO:0000313" key="11">
    <source>
        <dbReference type="EMBL" id="MBD3325633.1"/>
    </source>
</evidence>
<dbReference type="GO" id="GO:0008654">
    <property type="term" value="P:phospholipid biosynthetic process"/>
    <property type="evidence" value="ECO:0007669"/>
    <property type="project" value="UniProtKB-UniRule"/>
</dbReference>
<name>A0A9D5Q6R3_9BACT</name>
<keyword evidence="6 10" id="KW-0443">Lipid metabolism</keyword>
<keyword evidence="1 10" id="KW-1003">Cell membrane</keyword>
<comment type="caution">
    <text evidence="11">The sequence shown here is derived from an EMBL/GenBank/DDBJ whole genome shotgun (WGS) entry which is preliminary data.</text>
</comment>
<keyword evidence="7 10" id="KW-0472">Membrane</keyword>
<evidence type="ECO:0000256" key="1">
    <source>
        <dbReference type="ARBA" id="ARBA00022475"/>
    </source>
</evidence>
<comment type="function">
    <text evidence="10">Catalyzes the transfer of an acyl group from acyl-phosphate (acyl-PO(4)) to glycerol-3-phosphate (G3P) to form lysophosphatidic acid (LPA). This enzyme utilizes acyl-phosphate as fatty acyl donor, but not acyl-CoA or acyl-ACP.</text>
</comment>
<dbReference type="EMBL" id="WJJP01000442">
    <property type="protein sequence ID" value="MBD3325633.1"/>
    <property type="molecule type" value="Genomic_DNA"/>
</dbReference>
<comment type="similarity">
    <text evidence="10">Belongs to the PlsY family.</text>
</comment>
<dbReference type="GO" id="GO:0043772">
    <property type="term" value="F:acyl-phosphate glycerol-3-phosphate acyltransferase activity"/>
    <property type="evidence" value="ECO:0007669"/>
    <property type="project" value="UniProtKB-UniRule"/>
</dbReference>
<evidence type="ECO:0000256" key="6">
    <source>
        <dbReference type="ARBA" id="ARBA00023098"/>
    </source>
</evidence>
<feature type="transmembrane region" description="Helical" evidence="10">
    <location>
        <begin position="6"/>
        <end position="22"/>
    </location>
</feature>
<dbReference type="EC" id="2.3.1.275" evidence="10"/>
<dbReference type="AlphaFoldDB" id="A0A9D5Q6R3"/>
<dbReference type="InterPro" id="IPR003811">
    <property type="entry name" value="G3P_acylTferase_PlsY"/>
</dbReference>
<keyword evidence="5 10" id="KW-1133">Transmembrane helix</keyword>
<dbReference type="Pfam" id="PF02660">
    <property type="entry name" value="G3P_acyltransf"/>
    <property type="match status" value="1"/>
</dbReference>
<dbReference type="GO" id="GO:0005886">
    <property type="term" value="C:plasma membrane"/>
    <property type="evidence" value="ECO:0007669"/>
    <property type="project" value="UniProtKB-SubCell"/>
</dbReference>
<reference evidence="11" key="1">
    <citation type="submission" date="2019-11" db="EMBL/GenBank/DDBJ databases">
        <title>Microbial mats filling the niche in hypersaline microbial mats.</title>
        <authorList>
            <person name="Wong H.L."/>
            <person name="Macleod F.I."/>
            <person name="White R.A. III"/>
            <person name="Burns B.P."/>
        </authorList>
    </citation>
    <scope>NUCLEOTIDE SEQUENCE</scope>
    <source>
        <strain evidence="11">Rbin_158</strain>
    </source>
</reference>
<keyword evidence="9 10" id="KW-1208">Phospholipid metabolism</keyword>
<dbReference type="HAMAP" id="MF_01043">
    <property type="entry name" value="PlsY"/>
    <property type="match status" value="1"/>
</dbReference>